<gene>
    <name evidence="1" type="ORF">BP00DRAFT_466277</name>
</gene>
<name>A0A2V5IJU8_9EURO</name>
<organism evidence="1 2">
    <name type="scientific">Aspergillus indologenus CBS 114.80</name>
    <dbReference type="NCBI Taxonomy" id="1450541"/>
    <lineage>
        <taxon>Eukaryota</taxon>
        <taxon>Fungi</taxon>
        <taxon>Dikarya</taxon>
        <taxon>Ascomycota</taxon>
        <taxon>Pezizomycotina</taxon>
        <taxon>Eurotiomycetes</taxon>
        <taxon>Eurotiomycetidae</taxon>
        <taxon>Eurotiales</taxon>
        <taxon>Aspergillaceae</taxon>
        <taxon>Aspergillus</taxon>
        <taxon>Aspergillus subgen. Circumdati</taxon>
    </lineage>
</organism>
<protein>
    <submittedName>
        <fullName evidence="1">Uncharacterized protein</fullName>
    </submittedName>
</protein>
<accession>A0A2V5IJU8</accession>
<evidence type="ECO:0000313" key="1">
    <source>
        <dbReference type="EMBL" id="PYI34343.1"/>
    </source>
</evidence>
<sequence length="486" mass="55249">MLRPPRWAVSWQPQARPPGRRQPEVPADLRFVSRTPLRIVKDRPYQVHNYLFVDQLRIAPAEMISTLLYADPVTPVACRMPRHSHIRASRSREEIVYVHLSELISLGKSPRSSKLLDHHVPLCSHTNRGISADVGKLVWGLRESTIPNTGGISSLSTWRFLHQGPCFHPGVVLLAHPAVHLRPYFLPIQQANSSKSVVPRKLIIQRDVLFEDEIDAYMNETFVLMRQYLMGIEVLRHKVAWRAIAYHAMFICGWCDRFDVTNVKSLMQEVQAKCVEFGQAHDYLPRRQREAWPAIEQAFSKEEEFGCIETVFSVLAGREATKMGPKMLADHLGVLPDATTAKLIDMMIDRKLISRATIDLVGIGIGRGWIGNGDSDGVRLSKYRARWTEQVQAQEGEQKALQDAYRARWQPVSDFITQRVTEARGYADGAHGLLLHQYGHNLSGANFGTELKPALTAPPSEGRPPRHAPRRFYWSYSGGRNHQWLE</sequence>
<reference evidence="1 2" key="1">
    <citation type="submission" date="2018-02" db="EMBL/GenBank/DDBJ databases">
        <title>The genomes of Aspergillus section Nigri reveals drivers in fungal speciation.</title>
        <authorList>
            <consortium name="DOE Joint Genome Institute"/>
            <person name="Vesth T.C."/>
            <person name="Nybo J."/>
            <person name="Theobald S."/>
            <person name="Brandl J."/>
            <person name="Frisvad J.C."/>
            <person name="Nielsen K.F."/>
            <person name="Lyhne E.K."/>
            <person name="Kogle M.E."/>
            <person name="Kuo A."/>
            <person name="Riley R."/>
            <person name="Clum A."/>
            <person name="Nolan M."/>
            <person name="Lipzen A."/>
            <person name="Salamov A."/>
            <person name="Henrissat B."/>
            <person name="Wiebenga A."/>
            <person name="De vries R.P."/>
            <person name="Grigoriev I.V."/>
            <person name="Mortensen U.H."/>
            <person name="Andersen M.R."/>
            <person name="Baker S.E."/>
        </authorList>
    </citation>
    <scope>NUCLEOTIDE SEQUENCE [LARGE SCALE GENOMIC DNA]</scope>
    <source>
        <strain evidence="1 2">CBS 114.80</strain>
    </source>
</reference>
<keyword evidence="2" id="KW-1185">Reference proteome</keyword>
<dbReference type="EMBL" id="KZ825476">
    <property type="protein sequence ID" value="PYI34343.1"/>
    <property type="molecule type" value="Genomic_DNA"/>
</dbReference>
<evidence type="ECO:0000313" key="2">
    <source>
        <dbReference type="Proteomes" id="UP000248817"/>
    </source>
</evidence>
<proteinExistence type="predicted"/>
<dbReference type="Proteomes" id="UP000248817">
    <property type="component" value="Unassembled WGS sequence"/>
</dbReference>
<dbReference type="AlphaFoldDB" id="A0A2V5IJU8"/>